<keyword evidence="3" id="KW-1185">Reference proteome</keyword>
<dbReference type="PANTHER" id="PTHR34724:SF2">
    <property type="entry name" value="OS12G0596101 PROTEIN"/>
    <property type="match status" value="1"/>
</dbReference>
<protein>
    <submittedName>
        <fullName evidence="2">Uncharacterized protein</fullName>
    </submittedName>
</protein>
<proteinExistence type="predicted"/>
<organism evidence="2 3">
    <name type="scientific">Fusarium venenatum</name>
    <dbReference type="NCBI Taxonomy" id="56646"/>
    <lineage>
        <taxon>Eukaryota</taxon>
        <taxon>Fungi</taxon>
        <taxon>Dikarya</taxon>
        <taxon>Ascomycota</taxon>
        <taxon>Pezizomycotina</taxon>
        <taxon>Sordariomycetes</taxon>
        <taxon>Hypocreomycetidae</taxon>
        <taxon>Hypocreales</taxon>
        <taxon>Nectriaceae</taxon>
        <taxon>Fusarium</taxon>
    </lineage>
</organism>
<sequence>MCFGATCPTCSKKSWRGCGNHVQQVFNQVPESQWCTCTPRTKIGGKEYPPAAAMQIPGLSWISGMLGGGSHQDGQTLGMHLADKRPLNVMASNRASSHDVQLPRFKDEGR</sequence>
<accession>A0A2L2TW96</accession>
<dbReference type="PANTHER" id="PTHR34724">
    <property type="entry name" value="OS12G0596101 PROTEIN"/>
    <property type="match status" value="1"/>
</dbReference>
<name>A0A2L2TW96_9HYPO</name>
<dbReference type="AlphaFoldDB" id="A0A2L2TW96"/>
<dbReference type="EMBL" id="LN649231">
    <property type="protein sequence ID" value="CEI68726.1"/>
    <property type="molecule type" value="Genomic_DNA"/>
</dbReference>
<dbReference type="Proteomes" id="UP000245910">
    <property type="component" value="Chromosome III"/>
</dbReference>
<evidence type="ECO:0000313" key="2">
    <source>
        <dbReference type="EMBL" id="CEI68726.1"/>
    </source>
</evidence>
<reference evidence="3" key="1">
    <citation type="submission" date="2014-10" db="EMBL/GenBank/DDBJ databases">
        <authorList>
            <person name="King R."/>
        </authorList>
    </citation>
    <scope>NUCLEOTIDE SEQUENCE [LARGE SCALE GENOMIC DNA]</scope>
    <source>
        <strain evidence="3">A3/5</strain>
    </source>
</reference>
<feature type="region of interest" description="Disordered" evidence="1">
    <location>
        <begin position="90"/>
        <end position="110"/>
    </location>
</feature>
<evidence type="ECO:0000256" key="1">
    <source>
        <dbReference type="SAM" id="MobiDB-lite"/>
    </source>
</evidence>
<evidence type="ECO:0000313" key="3">
    <source>
        <dbReference type="Proteomes" id="UP000245910"/>
    </source>
</evidence>
<feature type="compositionally biased region" description="Polar residues" evidence="1">
    <location>
        <begin position="90"/>
        <end position="99"/>
    </location>
</feature>